<dbReference type="AlphaFoldDB" id="A0A086JMT3"/>
<sequence>RGLNCEPSFPKSRMCMRL</sequence>
<feature type="non-terminal residue" evidence="1">
    <location>
        <position position="1"/>
    </location>
</feature>
<dbReference type="VEuPathDB" id="ToxoDB:TGFOU_212200B"/>
<name>A0A086JMT3_TOXGO</name>
<organism evidence="1 2">
    <name type="scientific">Toxoplasma gondii FOU</name>
    <dbReference type="NCBI Taxonomy" id="943167"/>
    <lineage>
        <taxon>Eukaryota</taxon>
        <taxon>Sar</taxon>
        <taxon>Alveolata</taxon>
        <taxon>Apicomplexa</taxon>
        <taxon>Conoidasida</taxon>
        <taxon>Coccidia</taxon>
        <taxon>Eucoccidiorida</taxon>
        <taxon>Eimeriorina</taxon>
        <taxon>Sarcocystidae</taxon>
        <taxon>Toxoplasma</taxon>
    </lineage>
</organism>
<comment type="caution">
    <text evidence="1">The sequence shown here is derived from an EMBL/GenBank/DDBJ whole genome shotgun (WGS) entry which is preliminary data.</text>
</comment>
<dbReference type="EMBL" id="AEYH02002899">
    <property type="protein sequence ID" value="KFG33451.1"/>
    <property type="molecule type" value="Genomic_DNA"/>
</dbReference>
<proteinExistence type="predicted"/>
<evidence type="ECO:0000313" key="2">
    <source>
        <dbReference type="Proteomes" id="UP000028838"/>
    </source>
</evidence>
<protein>
    <submittedName>
        <fullName evidence="1">Uncharacterized protein</fullName>
    </submittedName>
</protein>
<accession>A0A086JMT3</accession>
<gene>
    <name evidence="1" type="ORF">TGFOU_212200B</name>
</gene>
<reference evidence="1 2" key="1">
    <citation type="submission" date="2014-07" db="EMBL/GenBank/DDBJ databases">
        <authorList>
            <person name="Sibley D."/>
            <person name="Venepally P."/>
            <person name="Karamycheva S."/>
            <person name="Hadjithomas M."/>
            <person name="Khan A."/>
            <person name="Brunk B."/>
            <person name="Roos D."/>
            <person name="Caler E."/>
            <person name="Lorenzi H."/>
        </authorList>
    </citation>
    <scope>NUCLEOTIDE SEQUENCE [LARGE SCALE GENOMIC DNA]</scope>
    <source>
        <strain evidence="1 2">FOU</strain>
    </source>
</reference>
<dbReference type="Proteomes" id="UP000028838">
    <property type="component" value="Unassembled WGS sequence"/>
</dbReference>
<evidence type="ECO:0000313" key="1">
    <source>
        <dbReference type="EMBL" id="KFG33451.1"/>
    </source>
</evidence>